<evidence type="ECO:0000313" key="1">
    <source>
        <dbReference type="EMBL" id="OAX39168.1"/>
    </source>
</evidence>
<keyword evidence="2" id="KW-1185">Reference proteome</keyword>
<evidence type="ECO:0000313" key="2">
    <source>
        <dbReference type="Proteomes" id="UP000092154"/>
    </source>
</evidence>
<dbReference type="EMBL" id="KV448260">
    <property type="protein sequence ID" value="OAX39168.1"/>
    <property type="molecule type" value="Genomic_DNA"/>
</dbReference>
<name>A0A1B7N2T5_9AGAM</name>
<organism evidence="1 2">
    <name type="scientific">Rhizopogon vinicolor AM-OR11-026</name>
    <dbReference type="NCBI Taxonomy" id="1314800"/>
    <lineage>
        <taxon>Eukaryota</taxon>
        <taxon>Fungi</taxon>
        <taxon>Dikarya</taxon>
        <taxon>Basidiomycota</taxon>
        <taxon>Agaricomycotina</taxon>
        <taxon>Agaricomycetes</taxon>
        <taxon>Agaricomycetidae</taxon>
        <taxon>Boletales</taxon>
        <taxon>Suillineae</taxon>
        <taxon>Rhizopogonaceae</taxon>
        <taxon>Rhizopogon</taxon>
    </lineage>
</organism>
<sequence>MPSPVINITIHKQNTMQFRHVGAEHPIYSRVLELAKALVTHDGVDDMVTPDELLPSHASFLAILNATTAVLQHCGLHLSRLDPLSRQRTVCFTINLDHMVVNDVSVGSENISDFPLPISEDVLMELKDFVIGQVNEWKRDEESQRQKQETKWKQEQERRRADTIAFLRHLAKLDLVGPEVLGSNVPTDVCPLCSRDLVRCRVCGVHACENSTCQASSIVSVVACSYHDREFFCIPCATDHSPAAGQCPICSRWCCMAFLNGCVGQPEGVAQWRRGYNCSPHERFHPISDLSTDDRRLNHAHPPRIAPCQECVREGHASAWRRCNNNYCWSRSHNHMGDMICSDCAPGGQSCACSRTWICELCSADQSGTPFAQCPSCKAVYCRDWCAYIQTCIVCSSTRLCDDCIEEEPDVDIDAGQSRLRNPLFTEKCGICRQHICDACAPRMTKCSSCDHHYCTRCKLNEEWFSCKTCSNLMCKDCIRNWDDCRKCTDAKYPSHNMGCLPLFPTVY</sequence>
<proteinExistence type="predicted"/>
<reference evidence="1 2" key="1">
    <citation type="submission" date="2016-06" db="EMBL/GenBank/DDBJ databases">
        <title>Comparative genomics of the ectomycorrhizal sister species Rhizopogon vinicolor and Rhizopogon vesiculosus (Basidiomycota: Boletales) reveals a divergence of the mating type B locus.</title>
        <authorList>
            <consortium name="DOE Joint Genome Institute"/>
            <person name="Mujic A.B."/>
            <person name="Kuo A."/>
            <person name="Tritt A."/>
            <person name="Lipzen A."/>
            <person name="Chen C."/>
            <person name="Johnson J."/>
            <person name="Sharma A."/>
            <person name="Barry K."/>
            <person name="Grigoriev I.V."/>
            <person name="Spatafora J.W."/>
        </authorList>
    </citation>
    <scope>NUCLEOTIDE SEQUENCE [LARGE SCALE GENOMIC DNA]</scope>
    <source>
        <strain evidence="1 2">AM-OR11-026</strain>
    </source>
</reference>
<dbReference type="AlphaFoldDB" id="A0A1B7N2T5"/>
<gene>
    <name evidence="1" type="ORF">K503DRAFT_106166</name>
</gene>
<dbReference type="InParanoid" id="A0A1B7N2T5"/>
<protein>
    <submittedName>
        <fullName evidence="1">Uncharacterized protein</fullName>
    </submittedName>
</protein>
<dbReference type="Proteomes" id="UP000092154">
    <property type="component" value="Unassembled WGS sequence"/>
</dbReference>
<dbReference type="OrthoDB" id="2604869at2759"/>
<accession>A0A1B7N2T5</accession>